<reference evidence="2" key="1">
    <citation type="journal article" date="2020" name="Nature">
        <title>Giant virus diversity and host interactions through global metagenomics.</title>
        <authorList>
            <person name="Schulz F."/>
            <person name="Roux S."/>
            <person name="Paez-Espino D."/>
            <person name="Jungbluth S."/>
            <person name="Walsh D.A."/>
            <person name="Denef V.J."/>
            <person name="McMahon K.D."/>
            <person name="Konstantinidis K.T."/>
            <person name="Eloe-Fadrosh E.A."/>
            <person name="Kyrpides N.C."/>
            <person name="Woyke T."/>
        </authorList>
    </citation>
    <scope>NUCLEOTIDE SEQUENCE</scope>
    <source>
        <strain evidence="2">GVMAG-M-3300022752-39</strain>
    </source>
</reference>
<keyword evidence="1" id="KW-1133">Transmembrane helix</keyword>
<dbReference type="EMBL" id="MN739489">
    <property type="protein sequence ID" value="QHT07974.1"/>
    <property type="molecule type" value="Genomic_DNA"/>
</dbReference>
<protein>
    <submittedName>
        <fullName evidence="2">Uncharacterized protein</fullName>
    </submittedName>
</protein>
<keyword evidence="1" id="KW-0472">Membrane</keyword>
<accession>A0A6C0CW50</accession>
<organism evidence="2">
    <name type="scientific">viral metagenome</name>
    <dbReference type="NCBI Taxonomy" id="1070528"/>
    <lineage>
        <taxon>unclassified sequences</taxon>
        <taxon>metagenomes</taxon>
        <taxon>organismal metagenomes</taxon>
    </lineage>
</organism>
<proteinExistence type="predicted"/>
<keyword evidence="1" id="KW-0812">Transmembrane</keyword>
<sequence>MSDKTTLGKKIFYILFLIFIFFLVWNIFSKIIISRQKEGYFAPLGKESFAALGCDPKKDPNCK</sequence>
<feature type="transmembrane region" description="Helical" evidence="1">
    <location>
        <begin position="12"/>
        <end position="33"/>
    </location>
</feature>
<evidence type="ECO:0000256" key="1">
    <source>
        <dbReference type="SAM" id="Phobius"/>
    </source>
</evidence>
<evidence type="ECO:0000313" key="2">
    <source>
        <dbReference type="EMBL" id="QHT07974.1"/>
    </source>
</evidence>
<dbReference type="AlphaFoldDB" id="A0A6C0CW50"/>
<name>A0A6C0CW50_9ZZZZ</name>